<evidence type="ECO:0000256" key="2">
    <source>
        <dbReference type="PROSITE-ProRule" id="PRU00335"/>
    </source>
</evidence>
<evidence type="ECO:0000259" key="4">
    <source>
        <dbReference type="PROSITE" id="PS50977"/>
    </source>
</evidence>
<evidence type="ECO:0000256" key="1">
    <source>
        <dbReference type="ARBA" id="ARBA00023125"/>
    </source>
</evidence>
<gene>
    <name evidence="5" type="ORF">J4H91_06410</name>
</gene>
<dbReference type="SUPFAM" id="SSF46689">
    <property type="entry name" value="Homeodomain-like"/>
    <property type="match status" value="1"/>
</dbReference>
<name>A0A939LUD6_9MICO</name>
<reference evidence="5" key="1">
    <citation type="submission" date="2021-03" db="EMBL/GenBank/DDBJ databases">
        <title>Leucobacter chromiisoli sp. nov., isolated from chromium-containing soil of chemical plant.</title>
        <authorList>
            <person name="Xu Z."/>
        </authorList>
    </citation>
    <scope>NUCLEOTIDE SEQUENCE</scope>
    <source>
        <strain evidence="5">A2</strain>
    </source>
</reference>
<comment type="caution">
    <text evidence="5">The sequence shown here is derived from an EMBL/GenBank/DDBJ whole genome shotgun (WGS) entry which is preliminary data.</text>
</comment>
<keyword evidence="6" id="KW-1185">Reference proteome</keyword>
<protein>
    <submittedName>
        <fullName evidence="5">TetR/AcrR family transcriptional regulator</fullName>
    </submittedName>
</protein>
<dbReference type="PRINTS" id="PR00455">
    <property type="entry name" value="HTHTETR"/>
</dbReference>
<dbReference type="GO" id="GO:0003700">
    <property type="term" value="F:DNA-binding transcription factor activity"/>
    <property type="evidence" value="ECO:0007669"/>
    <property type="project" value="TreeGrafter"/>
</dbReference>
<dbReference type="InterPro" id="IPR009057">
    <property type="entry name" value="Homeodomain-like_sf"/>
</dbReference>
<evidence type="ECO:0000256" key="3">
    <source>
        <dbReference type="SAM" id="MobiDB-lite"/>
    </source>
</evidence>
<dbReference type="AlphaFoldDB" id="A0A939LUD6"/>
<feature type="domain" description="HTH tetR-type" evidence="4">
    <location>
        <begin position="20"/>
        <end position="80"/>
    </location>
</feature>
<accession>A0A939LUD6</accession>
<proteinExistence type="predicted"/>
<dbReference type="Proteomes" id="UP000664398">
    <property type="component" value="Unassembled WGS sequence"/>
</dbReference>
<dbReference type="InterPro" id="IPR050109">
    <property type="entry name" value="HTH-type_TetR-like_transc_reg"/>
</dbReference>
<feature type="region of interest" description="Disordered" evidence="3">
    <location>
        <begin position="229"/>
        <end position="265"/>
    </location>
</feature>
<dbReference type="RefSeq" id="WP_208045435.1">
    <property type="nucleotide sequence ID" value="NZ_JAGDYL010000008.1"/>
</dbReference>
<dbReference type="InterPro" id="IPR001647">
    <property type="entry name" value="HTH_TetR"/>
</dbReference>
<organism evidence="5 6">
    <name type="scientific">Leucobacter ruminantium</name>
    <dbReference type="NCBI Taxonomy" id="1289170"/>
    <lineage>
        <taxon>Bacteria</taxon>
        <taxon>Bacillati</taxon>
        <taxon>Actinomycetota</taxon>
        <taxon>Actinomycetes</taxon>
        <taxon>Micrococcales</taxon>
        <taxon>Microbacteriaceae</taxon>
        <taxon>Leucobacter</taxon>
    </lineage>
</organism>
<dbReference type="PROSITE" id="PS50977">
    <property type="entry name" value="HTH_TETR_2"/>
    <property type="match status" value="1"/>
</dbReference>
<evidence type="ECO:0000313" key="5">
    <source>
        <dbReference type="EMBL" id="MBO1804949.1"/>
    </source>
</evidence>
<feature type="DNA-binding region" description="H-T-H motif" evidence="2">
    <location>
        <begin position="43"/>
        <end position="62"/>
    </location>
</feature>
<evidence type="ECO:0000313" key="6">
    <source>
        <dbReference type="Proteomes" id="UP000664398"/>
    </source>
</evidence>
<feature type="compositionally biased region" description="Low complexity" evidence="3">
    <location>
        <begin position="247"/>
        <end position="257"/>
    </location>
</feature>
<keyword evidence="1 2" id="KW-0238">DNA-binding</keyword>
<sequence length="272" mass="28919">MASDSPLPRPESGSPSARRLETRARLLDAAIEVFAEDGLQGAAVETICARAGFTRGAFYSNFSSKEQLFLALLEREFDRRAEDLAAKARQLEPTLREQRGCVSPSDAARYIVDFFAPSSDATAWFVLEAEFLLLAMRDPSIAPGHHEFMDRFYASISGAVEQVIAAAGRRFVLPVERAMPVLSGVYEQALRAAALGGDEAQSGFEGLGDRLAELLFALTESVDAEGAGLERSAEVDAPAGAGGATGEGSLAEGAAPRAPGPGFRPPARLRLF</sequence>
<dbReference type="GO" id="GO:0000976">
    <property type="term" value="F:transcription cis-regulatory region binding"/>
    <property type="evidence" value="ECO:0007669"/>
    <property type="project" value="TreeGrafter"/>
</dbReference>
<dbReference type="EMBL" id="JAGDYL010000008">
    <property type="protein sequence ID" value="MBO1804949.1"/>
    <property type="molecule type" value="Genomic_DNA"/>
</dbReference>
<dbReference type="PANTHER" id="PTHR30055:SF241">
    <property type="entry name" value="TRANSCRIPTIONAL REGULATORY PROTEIN"/>
    <property type="match status" value="1"/>
</dbReference>
<dbReference type="Pfam" id="PF00440">
    <property type="entry name" value="TetR_N"/>
    <property type="match status" value="1"/>
</dbReference>
<dbReference type="PANTHER" id="PTHR30055">
    <property type="entry name" value="HTH-TYPE TRANSCRIPTIONAL REGULATOR RUTR"/>
    <property type="match status" value="1"/>
</dbReference>
<dbReference type="Gene3D" id="1.10.357.10">
    <property type="entry name" value="Tetracycline Repressor, domain 2"/>
    <property type="match status" value="1"/>
</dbReference>